<reference evidence="1 2" key="1">
    <citation type="journal article" date="2012" name="BMC Genomics">
        <title>Comparative genomics of the white-rot fungi, Phanerochaete carnosa and P. chrysosporium, to elucidate the genetic basis of the distinct wood types they colonize.</title>
        <authorList>
            <person name="Suzuki H."/>
            <person name="MacDonald J."/>
            <person name="Syed K."/>
            <person name="Salamov A."/>
            <person name="Hori C."/>
            <person name="Aerts A."/>
            <person name="Henrissat B."/>
            <person name="Wiebenga A."/>
            <person name="vanKuyk P.A."/>
            <person name="Barry K."/>
            <person name="Lindquist E."/>
            <person name="LaButti K."/>
            <person name="Lapidus A."/>
            <person name="Lucas S."/>
            <person name="Coutinho P."/>
            <person name="Gong Y."/>
            <person name="Samejima M."/>
            <person name="Mahadevan R."/>
            <person name="Abou-Zaid M."/>
            <person name="de Vries R.P."/>
            <person name="Igarashi K."/>
            <person name="Yadav J.S."/>
            <person name="Grigoriev I.V."/>
            <person name="Master E.R."/>
        </authorList>
    </citation>
    <scope>NUCLEOTIDE SEQUENCE [LARGE SCALE GENOMIC DNA]</scope>
    <source>
        <strain evidence="1 2">HHB-10118-sp</strain>
    </source>
</reference>
<dbReference type="STRING" id="650164.K5UPD0"/>
<dbReference type="RefSeq" id="XP_007399440.1">
    <property type="nucleotide sequence ID" value="XM_007399378.1"/>
</dbReference>
<dbReference type="GeneID" id="18918118"/>
<dbReference type="OrthoDB" id="360390at2759"/>
<dbReference type="AlphaFoldDB" id="K5UPD0"/>
<feature type="non-terminal residue" evidence="1">
    <location>
        <position position="101"/>
    </location>
</feature>
<name>K5UPD0_PHACS</name>
<gene>
    <name evidence="1" type="ORF">PHACADRAFT_261882</name>
</gene>
<organism evidence="1 2">
    <name type="scientific">Phanerochaete carnosa (strain HHB-10118-sp)</name>
    <name type="common">White-rot fungus</name>
    <name type="synonym">Peniophora carnosa</name>
    <dbReference type="NCBI Taxonomy" id="650164"/>
    <lineage>
        <taxon>Eukaryota</taxon>
        <taxon>Fungi</taxon>
        <taxon>Dikarya</taxon>
        <taxon>Basidiomycota</taxon>
        <taxon>Agaricomycotina</taxon>
        <taxon>Agaricomycetes</taxon>
        <taxon>Polyporales</taxon>
        <taxon>Phanerochaetaceae</taxon>
        <taxon>Phanerochaete</taxon>
    </lineage>
</organism>
<dbReference type="InParanoid" id="K5UPD0"/>
<protein>
    <submittedName>
        <fullName evidence="1">Uncharacterized protein</fullName>
    </submittedName>
</protein>
<proteinExistence type="predicted"/>
<sequence>MDEADALGALANAITLLTENPYDLALHAQHVRLARETGMEDQLEAALDMVTTFWAAGDSIWLPLLDIRMKGSDLDTAKGATSTLALFELAERDYLCKYCIL</sequence>
<accession>K5UPD0</accession>
<dbReference type="Proteomes" id="UP000008370">
    <property type="component" value="Unassembled WGS sequence"/>
</dbReference>
<keyword evidence="2" id="KW-1185">Reference proteome</keyword>
<dbReference type="HOGENOM" id="CLU_2298392_0_0_1"/>
<dbReference type="KEGG" id="pco:PHACADRAFT_261882"/>
<evidence type="ECO:0000313" key="2">
    <source>
        <dbReference type="Proteomes" id="UP000008370"/>
    </source>
</evidence>
<dbReference type="EMBL" id="JH930476">
    <property type="protein sequence ID" value="EKM51631.1"/>
    <property type="molecule type" value="Genomic_DNA"/>
</dbReference>
<evidence type="ECO:0000313" key="1">
    <source>
        <dbReference type="EMBL" id="EKM51631.1"/>
    </source>
</evidence>